<dbReference type="GO" id="GO:0009897">
    <property type="term" value="C:external side of plasma membrane"/>
    <property type="evidence" value="ECO:0007669"/>
    <property type="project" value="TreeGrafter"/>
</dbReference>
<dbReference type="OrthoDB" id="9898017at2759"/>
<keyword evidence="8" id="KW-0675">Receptor</keyword>
<dbReference type="RefSeq" id="XP_018598758.1">
    <property type="nucleotide sequence ID" value="XM_018743242.2"/>
</dbReference>
<dbReference type="Proteomes" id="UP000694397">
    <property type="component" value="Chromosome 14"/>
</dbReference>
<dbReference type="PROSITE" id="PS51257">
    <property type="entry name" value="PROKAR_LIPOPROTEIN"/>
    <property type="match status" value="1"/>
</dbReference>
<dbReference type="InterPro" id="IPR036179">
    <property type="entry name" value="Ig-like_dom_sf"/>
</dbReference>
<evidence type="ECO:0000256" key="6">
    <source>
        <dbReference type="ARBA" id="ARBA00023136"/>
    </source>
</evidence>
<evidence type="ECO:0000256" key="3">
    <source>
        <dbReference type="ARBA" id="ARBA00022692"/>
    </source>
</evidence>
<dbReference type="Ensembl" id="ENSSFOT00015038569.1">
    <property type="protein sequence ID" value="ENSSFOP00015051562.1"/>
    <property type="gene ID" value="ENSSFOG00015029853.1"/>
</dbReference>
<organism evidence="14 15">
    <name type="scientific">Scleropages formosus</name>
    <name type="common">Asian bonytongue</name>
    <name type="synonym">Osteoglossum formosum</name>
    <dbReference type="NCBI Taxonomy" id="113540"/>
    <lineage>
        <taxon>Eukaryota</taxon>
        <taxon>Metazoa</taxon>
        <taxon>Chordata</taxon>
        <taxon>Craniata</taxon>
        <taxon>Vertebrata</taxon>
        <taxon>Euteleostomi</taxon>
        <taxon>Actinopterygii</taxon>
        <taxon>Neopterygii</taxon>
        <taxon>Teleostei</taxon>
        <taxon>Osteoglossocephala</taxon>
        <taxon>Osteoglossomorpha</taxon>
        <taxon>Osteoglossiformes</taxon>
        <taxon>Osteoglossidae</taxon>
        <taxon>Scleropages</taxon>
    </lineage>
</organism>
<dbReference type="PANTHER" id="PTHR25466:SF2">
    <property type="entry name" value="T-LYMPHOCYTE ACTIVATION ANTIGEN CD86"/>
    <property type="match status" value="1"/>
</dbReference>
<dbReference type="GO" id="GO:0031295">
    <property type="term" value="P:T cell costimulation"/>
    <property type="evidence" value="ECO:0007669"/>
    <property type="project" value="TreeGrafter"/>
</dbReference>
<dbReference type="GO" id="GO:0006955">
    <property type="term" value="P:immune response"/>
    <property type="evidence" value="ECO:0007669"/>
    <property type="project" value="TreeGrafter"/>
</dbReference>
<dbReference type="Gene3D" id="2.60.40.10">
    <property type="entry name" value="Immunoglobulins"/>
    <property type="match status" value="2"/>
</dbReference>
<dbReference type="GeneTree" id="ENSGT00940000154641"/>
<sequence>MALMKGGFIFTALIIGCMTAATTGTMVGNSTVNATLGQSVTLPCVYNPNAPLDKHSMRIYWQYQAGKDPIAMKMYNKGVMEMGTHINKKYQDKAKVAVEELEKGNFNLTLDAVEHSDQGTYQTVFMYNDKKVLECTNWVHVGAEFSKPEVSVVSCVTSVEKVKEVEVTCRTRGGFPRPSIRWSSGNCSADQEADDKIKESSQNKTFVVRSRLTVNASVGQKYTCSIFNPTLGTTQENSVTVLQCLVPKPFPTTICVIMVAVVVVAAMLFVFFACRKKNANRPREGTTAAAASAAGYDLETQKLQGNGNYGNHTDEHDSKIL</sequence>
<gene>
    <name evidence="14" type="primary">LOC108928986</name>
</gene>
<dbReference type="SUPFAM" id="SSF48726">
    <property type="entry name" value="Immunoglobulin"/>
    <property type="match status" value="2"/>
</dbReference>
<evidence type="ECO:0000259" key="13">
    <source>
        <dbReference type="PROSITE" id="PS50835"/>
    </source>
</evidence>
<evidence type="ECO:0000256" key="5">
    <source>
        <dbReference type="ARBA" id="ARBA00022989"/>
    </source>
</evidence>
<dbReference type="AlphaFoldDB" id="A0A8C9TQL2"/>
<evidence type="ECO:0000256" key="10">
    <source>
        <dbReference type="ARBA" id="ARBA00023319"/>
    </source>
</evidence>
<dbReference type="RefSeq" id="XP_018598756.1">
    <property type="nucleotide sequence ID" value="XM_018743240.2"/>
</dbReference>
<dbReference type="InterPro" id="IPR013783">
    <property type="entry name" value="Ig-like_fold"/>
</dbReference>
<keyword evidence="2" id="KW-1003">Cell membrane</keyword>
<dbReference type="RefSeq" id="XP_018598759.1">
    <property type="nucleotide sequence ID" value="XM_018743243.2"/>
</dbReference>
<evidence type="ECO:0000256" key="4">
    <source>
        <dbReference type="ARBA" id="ARBA00022729"/>
    </source>
</evidence>
<comment type="subcellular location">
    <subcellularLocation>
        <location evidence="1">Cell membrane</location>
        <topology evidence="1">Single-pass type I membrane protein</topology>
    </subcellularLocation>
</comment>
<name>A0A8C9TQL2_SCLFO</name>
<reference evidence="14" key="3">
    <citation type="submission" date="2025-09" db="UniProtKB">
        <authorList>
            <consortium name="Ensembl"/>
        </authorList>
    </citation>
    <scope>IDENTIFICATION</scope>
</reference>
<dbReference type="KEGG" id="sfm:108928986"/>
<evidence type="ECO:0000256" key="7">
    <source>
        <dbReference type="ARBA" id="ARBA00023157"/>
    </source>
</evidence>
<keyword evidence="9" id="KW-0325">Glycoprotein</keyword>
<dbReference type="InterPro" id="IPR013106">
    <property type="entry name" value="Ig_V-set"/>
</dbReference>
<dbReference type="PANTHER" id="PTHR25466">
    <property type="entry name" value="T-LYMPHOCYTE ACTIVATION ANTIGEN"/>
    <property type="match status" value="1"/>
</dbReference>
<evidence type="ECO:0000256" key="11">
    <source>
        <dbReference type="SAM" id="Phobius"/>
    </source>
</evidence>
<dbReference type="GO" id="GO:0071222">
    <property type="term" value="P:cellular response to lipopolysaccharide"/>
    <property type="evidence" value="ECO:0007669"/>
    <property type="project" value="TreeGrafter"/>
</dbReference>
<dbReference type="RefSeq" id="XP_029113676.1">
    <property type="nucleotide sequence ID" value="XM_029257843.1"/>
</dbReference>
<dbReference type="SMART" id="SM00409">
    <property type="entry name" value="IG"/>
    <property type="match status" value="2"/>
</dbReference>
<keyword evidence="6 11" id="KW-0472">Membrane</keyword>
<dbReference type="InterPro" id="IPR007110">
    <property type="entry name" value="Ig-like_dom"/>
</dbReference>
<reference evidence="14 15" key="1">
    <citation type="submission" date="2019-04" db="EMBL/GenBank/DDBJ databases">
        <authorList>
            <consortium name="Wellcome Sanger Institute Data Sharing"/>
        </authorList>
    </citation>
    <scope>NUCLEOTIDE SEQUENCE [LARGE SCALE GENOMIC DNA]</scope>
</reference>
<keyword evidence="10" id="KW-0393">Immunoglobulin domain</keyword>
<keyword evidence="15" id="KW-1185">Reference proteome</keyword>
<dbReference type="GeneID" id="108928986"/>
<evidence type="ECO:0000313" key="15">
    <source>
        <dbReference type="Proteomes" id="UP000694397"/>
    </source>
</evidence>
<feature type="chain" id="PRO_5034975408" evidence="12">
    <location>
        <begin position="25"/>
        <end position="321"/>
    </location>
</feature>
<feature type="transmembrane region" description="Helical" evidence="11">
    <location>
        <begin position="250"/>
        <end position="274"/>
    </location>
</feature>
<feature type="signal peptide" evidence="12">
    <location>
        <begin position="1"/>
        <end position="24"/>
    </location>
</feature>
<evidence type="ECO:0000256" key="2">
    <source>
        <dbReference type="ARBA" id="ARBA00022475"/>
    </source>
</evidence>
<keyword evidence="5 11" id="KW-1133">Transmembrane helix</keyword>
<dbReference type="GO" id="GO:0042102">
    <property type="term" value="P:positive regulation of T cell proliferation"/>
    <property type="evidence" value="ECO:0007669"/>
    <property type="project" value="TreeGrafter"/>
</dbReference>
<protein>
    <submittedName>
        <fullName evidence="14">CD276 antigen homolog</fullName>
    </submittedName>
</protein>
<accession>A0A8C9TQL2</accession>
<evidence type="ECO:0000256" key="9">
    <source>
        <dbReference type="ARBA" id="ARBA00023180"/>
    </source>
</evidence>
<dbReference type="InterPro" id="IPR051713">
    <property type="entry name" value="T-cell_Activation_Regulation"/>
</dbReference>
<dbReference type="PROSITE" id="PS50835">
    <property type="entry name" value="IG_LIKE"/>
    <property type="match status" value="1"/>
</dbReference>
<keyword evidence="3 11" id="KW-0812">Transmembrane</keyword>
<dbReference type="Pfam" id="PF07686">
    <property type="entry name" value="V-set"/>
    <property type="match status" value="1"/>
</dbReference>
<keyword evidence="7" id="KW-1015">Disulfide bond</keyword>
<evidence type="ECO:0000256" key="1">
    <source>
        <dbReference type="ARBA" id="ARBA00004251"/>
    </source>
</evidence>
<dbReference type="InterPro" id="IPR013162">
    <property type="entry name" value="CD80_C2-set"/>
</dbReference>
<dbReference type="GO" id="GO:0007166">
    <property type="term" value="P:cell surface receptor signaling pathway"/>
    <property type="evidence" value="ECO:0007669"/>
    <property type="project" value="TreeGrafter"/>
</dbReference>
<evidence type="ECO:0000256" key="12">
    <source>
        <dbReference type="SAM" id="SignalP"/>
    </source>
</evidence>
<dbReference type="GO" id="GO:0042130">
    <property type="term" value="P:negative regulation of T cell proliferation"/>
    <property type="evidence" value="ECO:0007669"/>
    <property type="project" value="TreeGrafter"/>
</dbReference>
<reference evidence="14" key="2">
    <citation type="submission" date="2025-08" db="UniProtKB">
        <authorList>
            <consortium name="Ensembl"/>
        </authorList>
    </citation>
    <scope>IDENTIFICATION</scope>
</reference>
<evidence type="ECO:0000313" key="14">
    <source>
        <dbReference type="Ensembl" id="ENSSFOP00015051562.1"/>
    </source>
</evidence>
<dbReference type="Pfam" id="PF08205">
    <property type="entry name" value="C2-set_2"/>
    <property type="match status" value="1"/>
</dbReference>
<proteinExistence type="predicted"/>
<evidence type="ECO:0000256" key="8">
    <source>
        <dbReference type="ARBA" id="ARBA00023170"/>
    </source>
</evidence>
<feature type="domain" description="Ig-like" evidence="13">
    <location>
        <begin position="148"/>
        <end position="240"/>
    </location>
</feature>
<keyword evidence="4 12" id="KW-0732">Signal</keyword>
<dbReference type="InterPro" id="IPR003599">
    <property type="entry name" value="Ig_sub"/>
</dbReference>